<evidence type="ECO:0000313" key="2">
    <source>
        <dbReference type="Proteomes" id="UP000694380"/>
    </source>
</evidence>
<dbReference type="RefSeq" id="XP_065425019.1">
    <property type="nucleotide sequence ID" value="XM_065568947.1"/>
</dbReference>
<dbReference type="GeneID" id="101953381"/>
<dbReference type="AlphaFoldDB" id="A0A8C3IVL0"/>
<proteinExistence type="predicted"/>
<evidence type="ECO:0000313" key="1">
    <source>
        <dbReference type="Ensembl" id="ENSCPBP00000039484.1"/>
    </source>
</evidence>
<protein>
    <submittedName>
        <fullName evidence="1">Coiled-coil domain containing 117</fullName>
    </submittedName>
</protein>
<reference evidence="1" key="2">
    <citation type="submission" date="2025-09" db="UniProtKB">
        <authorList>
            <consortium name="Ensembl"/>
        </authorList>
    </citation>
    <scope>IDENTIFICATION</scope>
</reference>
<dbReference type="Ensembl" id="ENSCPBT00000046289.1">
    <property type="protein sequence ID" value="ENSCPBP00000039484.1"/>
    <property type="gene ID" value="ENSCPBG00000027207.1"/>
</dbReference>
<dbReference type="GeneTree" id="ENSGT00390000005772"/>
<dbReference type="PANTHER" id="PTHR36128:SF1">
    <property type="entry name" value="COILED-COIL DOMAIN-CONTAINING PROTEIN 117"/>
    <property type="match status" value="1"/>
</dbReference>
<dbReference type="RefSeq" id="XP_065425021.1">
    <property type="nucleotide sequence ID" value="XM_065568949.1"/>
</dbReference>
<dbReference type="InterPro" id="IPR031630">
    <property type="entry name" value="CCDC117"/>
</dbReference>
<sequence>MKMATLGRSFQGVPSVSSVEFPQAPATLPDSTFQPGIIQSESQPGAIGHEYPQQTLVAMAGNRNNIVEGSDLSSSYVQSNLDLASLAATGSYTEGLTVATVSFTNSENPPVLLQQQSCTQVSLRCGKKHKLEEEVDGCPVKKKRLIETVHYSPNPSTEEILCAGQQAAGEVARQCIGSLHEAGLLEIPCEDMDQTMGEHQCEVARRKLQEIEDRIIDEDEDVHADGNTSNLPTLVLSDTLQKGLRRDFDQALTKKIIESMSRPSMELVLWKPLPEFLTDKLKSVSVAKNYKQQGTEGCQAKQSTLGAAFQPQTETFSEAQQTVISPGLYSSLGTSGCVEEEMEL</sequence>
<dbReference type="GO" id="GO:0072686">
    <property type="term" value="C:mitotic spindle"/>
    <property type="evidence" value="ECO:0007669"/>
    <property type="project" value="Ensembl"/>
</dbReference>
<dbReference type="CTD" id="150275"/>
<keyword evidence="2" id="KW-1185">Reference proteome</keyword>
<accession>A0A8C3IVL0</accession>
<dbReference type="Proteomes" id="UP000694380">
    <property type="component" value="Unplaced"/>
</dbReference>
<dbReference type="GO" id="GO:0045739">
    <property type="term" value="P:positive regulation of DNA repair"/>
    <property type="evidence" value="ECO:0007669"/>
    <property type="project" value="Ensembl"/>
</dbReference>
<dbReference type="OMA" id="NTSWERR"/>
<gene>
    <name evidence="1" type="primary">CCDC117</name>
</gene>
<reference evidence="1" key="1">
    <citation type="submission" date="2025-08" db="UniProtKB">
        <authorList>
            <consortium name="Ensembl"/>
        </authorList>
    </citation>
    <scope>IDENTIFICATION</scope>
</reference>
<dbReference type="Pfam" id="PF15810">
    <property type="entry name" value="CCDC117"/>
    <property type="match status" value="1"/>
</dbReference>
<name>A0A8C3IVL0_CHRPI</name>
<dbReference type="PANTHER" id="PTHR36128">
    <property type="entry name" value="COILED-COIL DOMAIN-CONTAINING PROTEIN 117"/>
    <property type="match status" value="1"/>
</dbReference>
<organism evidence="1 2">
    <name type="scientific">Chrysemys picta bellii</name>
    <name type="common">Western painted turtle</name>
    <name type="synonym">Emys bellii</name>
    <dbReference type="NCBI Taxonomy" id="8478"/>
    <lineage>
        <taxon>Eukaryota</taxon>
        <taxon>Metazoa</taxon>
        <taxon>Chordata</taxon>
        <taxon>Craniata</taxon>
        <taxon>Vertebrata</taxon>
        <taxon>Euteleostomi</taxon>
        <taxon>Archelosauria</taxon>
        <taxon>Testudinata</taxon>
        <taxon>Testudines</taxon>
        <taxon>Cryptodira</taxon>
        <taxon>Durocryptodira</taxon>
        <taxon>Testudinoidea</taxon>
        <taxon>Emydidae</taxon>
        <taxon>Chrysemys</taxon>
    </lineage>
</organism>
<dbReference type="RefSeq" id="XP_065425020.1">
    <property type="nucleotide sequence ID" value="XM_065568948.1"/>
</dbReference>
<dbReference type="OrthoDB" id="9450632at2759"/>
<dbReference type="GO" id="GO:0008284">
    <property type="term" value="P:positive regulation of cell population proliferation"/>
    <property type="evidence" value="ECO:0007669"/>
    <property type="project" value="Ensembl"/>
</dbReference>
<dbReference type="KEGG" id="cpic:101953381"/>